<organism evidence="2">
    <name type="scientific">bioreactor metagenome</name>
    <dbReference type="NCBI Taxonomy" id="1076179"/>
    <lineage>
        <taxon>unclassified sequences</taxon>
        <taxon>metagenomes</taxon>
        <taxon>ecological metagenomes</taxon>
    </lineage>
</organism>
<name>A0A645B342_9ZZZZ</name>
<reference evidence="2" key="1">
    <citation type="submission" date="2019-08" db="EMBL/GenBank/DDBJ databases">
        <authorList>
            <person name="Kucharzyk K."/>
            <person name="Murdoch R.W."/>
            <person name="Higgins S."/>
            <person name="Loffler F."/>
        </authorList>
    </citation>
    <scope>NUCLEOTIDE SEQUENCE</scope>
</reference>
<feature type="region of interest" description="Disordered" evidence="1">
    <location>
        <begin position="30"/>
        <end position="58"/>
    </location>
</feature>
<evidence type="ECO:0000256" key="1">
    <source>
        <dbReference type="SAM" id="MobiDB-lite"/>
    </source>
</evidence>
<dbReference type="AlphaFoldDB" id="A0A645B342"/>
<evidence type="ECO:0000313" key="2">
    <source>
        <dbReference type="EMBL" id="MPM59496.1"/>
    </source>
</evidence>
<protein>
    <submittedName>
        <fullName evidence="2">Uncharacterized protein</fullName>
    </submittedName>
</protein>
<sequence length="310" mass="33675">MGRSHRNAHAARNRPPGVSHHVFARLQKSARPVQNGALGKNRRHKDQKHIPANSGGNLAVPIRSLHHACQLREHRVAENMAIPVVQAAKPVHVQHQHGGGFGFLHGGKADINSLPGHLLVEQPGQPVPLRQVRQLLRRLLFLLHVRNNADHPAGSSIASKLHRRLGPLPAIPPVGGNQAKFRLLPQGAVPDGLNHPQDIFYVQRINTGAALQRLLKIAPGLIAHLQLPVSRGQKTIRGDIPLKDNASLPLDGHLIPLQALTQILLHPLLGGDVRQHALKILLSVGLPAQNTVFQNPHRAPIGAVQAVFQM</sequence>
<dbReference type="EMBL" id="VSSQ01017321">
    <property type="protein sequence ID" value="MPM59496.1"/>
    <property type="molecule type" value="Genomic_DNA"/>
</dbReference>
<comment type="caution">
    <text evidence="2">The sequence shown here is derived from an EMBL/GenBank/DDBJ whole genome shotgun (WGS) entry which is preliminary data.</text>
</comment>
<gene>
    <name evidence="2" type="ORF">SDC9_106340</name>
</gene>
<proteinExistence type="predicted"/>
<accession>A0A645B342</accession>